<dbReference type="Proteomes" id="UP000321547">
    <property type="component" value="Unassembled WGS sequence"/>
</dbReference>
<dbReference type="EMBL" id="BJWI01000104">
    <property type="protein sequence ID" value="GEM02985.1"/>
    <property type="molecule type" value="Genomic_DNA"/>
</dbReference>
<keyword evidence="1" id="KW-0472">Membrane</keyword>
<accession>A0ABQ0VR82</accession>
<organism evidence="2 3">
    <name type="scientific">Halolactibacillus halophilus</name>
    <dbReference type="NCBI Taxonomy" id="306540"/>
    <lineage>
        <taxon>Bacteria</taxon>
        <taxon>Bacillati</taxon>
        <taxon>Bacillota</taxon>
        <taxon>Bacilli</taxon>
        <taxon>Bacillales</taxon>
        <taxon>Bacillaceae</taxon>
        <taxon>Halolactibacillus</taxon>
    </lineage>
</organism>
<sequence>MHSIQIISLLSTLFYILLIIAGYIIKRSIIKVLESNDSLKPDQISNLKTVINVIYYTIAIVLLGMILYPYIVSLSFN</sequence>
<evidence type="ECO:0000313" key="3">
    <source>
        <dbReference type="Proteomes" id="UP000321547"/>
    </source>
</evidence>
<proteinExistence type="predicted"/>
<evidence type="ECO:0000256" key="1">
    <source>
        <dbReference type="SAM" id="Phobius"/>
    </source>
</evidence>
<name>A0ABQ0VR82_9BACI</name>
<keyword evidence="1" id="KW-1133">Transmembrane helix</keyword>
<feature type="transmembrane region" description="Helical" evidence="1">
    <location>
        <begin position="6"/>
        <end position="25"/>
    </location>
</feature>
<gene>
    <name evidence="2" type="ORF">HHA03_25170</name>
</gene>
<protein>
    <submittedName>
        <fullName evidence="2">Uncharacterized protein</fullName>
    </submittedName>
</protein>
<evidence type="ECO:0000313" key="2">
    <source>
        <dbReference type="EMBL" id="GEM02985.1"/>
    </source>
</evidence>
<keyword evidence="3" id="KW-1185">Reference proteome</keyword>
<reference evidence="2 3" key="1">
    <citation type="submission" date="2019-07" db="EMBL/GenBank/DDBJ databases">
        <title>Whole genome shotgun sequence of Halolactibacillus halophilus NBRC 100868.</title>
        <authorList>
            <person name="Hosoyama A."/>
            <person name="Uohara A."/>
            <person name="Ohji S."/>
            <person name="Ichikawa N."/>
        </authorList>
    </citation>
    <scope>NUCLEOTIDE SEQUENCE [LARGE SCALE GENOMIC DNA]</scope>
    <source>
        <strain evidence="2 3">NBRC 100868</strain>
    </source>
</reference>
<keyword evidence="1" id="KW-0812">Transmembrane</keyword>
<feature type="transmembrane region" description="Helical" evidence="1">
    <location>
        <begin position="53"/>
        <end position="71"/>
    </location>
</feature>
<comment type="caution">
    <text evidence="2">The sequence shown here is derived from an EMBL/GenBank/DDBJ whole genome shotgun (WGS) entry which is preliminary data.</text>
</comment>